<sequence length="216" mass="22532">MKTAVFVRLGAACATACLCLTASAQSALSVRVEGPGLKAGYALGMRPAASLGVKGLQWNRWRDDVGARGLPALGLSEWSVLGDYYFRQDAGLRATGGVLKADKAQRAAPEERPAPAPAYGTGARSSPTLGFDSSSTAVPYLGMGYSGAAPSGGWGVFADVGVVMLKPKSTVKLGSAANGAWYSNEWTRREGEVDLPRALGEWRLSPLVQVGVSYSF</sequence>
<evidence type="ECO:0000313" key="4">
    <source>
        <dbReference type="Proteomes" id="UP000035352"/>
    </source>
</evidence>
<evidence type="ECO:0000256" key="1">
    <source>
        <dbReference type="SAM" id="MobiDB-lite"/>
    </source>
</evidence>
<proteinExistence type="predicted"/>
<dbReference type="EMBL" id="CP011371">
    <property type="protein sequence ID" value="AKJ31289.1"/>
    <property type="molecule type" value="Genomic_DNA"/>
</dbReference>
<dbReference type="Proteomes" id="UP000035352">
    <property type="component" value="Chromosome"/>
</dbReference>
<dbReference type="OrthoDB" id="8684551at2"/>
<feature type="chain" id="PRO_5002551833" evidence="2">
    <location>
        <begin position="25"/>
        <end position="216"/>
    </location>
</feature>
<feature type="signal peptide" evidence="2">
    <location>
        <begin position="1"/>
        <end position="24"/>
    </location>
</feature>
<gene>
    <name evidence="3" type="ORF">AAW51_4598</name>
</gene>
<evidence type="ECO:0000256" key="2">
    <source>
        <dbReference type="SAM" id="SignalP"/>
    </source>
</evidence>
<keyword evidence="2" id="KW-0732">Signal</keyword>
<feature type="compositionally biased region" description="Basic and acidic residues" evidence="1">
    <location>
        <begin position="103"/>
        <end position="113"/>
    </location>
</feature>
<evidence type="ECO:0000313" key="3">
    <source>
        <dbReference type="EMBL" id="AKJ31289.1"/>
    </source>
</evidence>
<dbReference type="RefSeq" id="WP_047196453.1">
    <property type="nucleotide sequence ID" value="NZ_CP011371.1"/>
</dbReference>
<name>A0A0G3BPE5_9BURK</name>
<reference evidence="3 4" key="1">
    <citation type="submission" date="2015-05" db="EMBL/GenBank/DDBJ databases">
        <authorList>
            <person name="Tang B."/>
            <person name="Yu Y."/>
        </authorList>
    </citation>
    <scope>NUCLEOTIDE SEQUENCE [LARGE SCALE GENOMIC DNA]</scope>
    <source>
        <strain evidence="3 4">DSM 7029</strain>
    </source>
</reference>
<protein>
    <submittedName>
        <fullName evidence="3">Uncharacterized protein</fullName>
    </submittedName>
</protein>
<dbReference type="AlphaFoldDB" id="A0A0G3BPE5"/>
<accession>A0A0G3BPE5</accession>
<dbReference type="Gene3D" id="2.40.160.170">
    <property type="match status" value="1"/>
</dbReference>
<dbReference type="STRING" id="413882.AAW51_4598"/>
<organism evidence="3 4">
    <name type="scientific">Caldimonas brevitalea</name>
    <dbReference type="NCBI Taxonomy" id="413882"/>
    <lineage>
        <taxon>Bacteria</taxon>
        <taxon>Pseudomonadati</taxon>
        <taxon>Pseudomonadota</taxon>
        <taxon>Betaproteobacteria</taxon>
        <taxon>Burkholderiales</taxon>
        <taxon>Sphaerotilaceae</taxon>
        <taxon>Caldimonas</taxon>
    </lineage>
</organism>
<feature type="region of interest" description="Disordered" evidence="1">
    <location>
        <begin position="103"/>
        <end position="127"/>
    </location>
</feature>
<dbReference type="KEGG" id="pbh:AAW51_4598"/>
<keyword evidence="4" id="KW-1185">Reference proteome</keyword>